<dbReference type="EMBL" id="APMQ01000005">
    <property type="protein sequence ID" value="ENZ77836.1"/>
    <property type="molecule type" value="Genomic_DNA"/>
</dbReference>
<evidence type="ECO:0000313" key="1">
    <source>
        <dbReference type="EMBL" id="ENZ77836.1"/>
    </source>
</evidence>
<evidence type="ECO:0000313" key="2">
    <source>
        <dbReference type="Proteomes" id="UP000013280"/>
    </source>
</evidence>
<sequence length="48" mass="5142">MDEVTQQNAALVEQATAAAQSLEEQAQTLKDAVSVFKLADSSPFSRES</sequence>
<dbReference type="SUPFAM" id="SSF58104">
    <property type="entry name" value="Methyl-accepting chemotaxis protein (MCP) signaling domain"/>
    <property type="match status" value="1"/>
</dbReference>
<dbReference type="AlphaFoldDB" id="R0CME0"/>
<dbReference type="Proteomes" id="UP000013280">
    <property type="component" value="Unassembled WGS sequence"/>
</dbReference>
<name>R0CME0_RALPI</name>
<reference evidence="1 2" key="1">
    <citation type="journal article" date="2013" name="Genome Announc.">
        <title>Draft Genome Sequence for Ralstonia sp. Strain OR214, a Bacterium with Potential for Bioremediation.</title>
        <authorList>
            <person name="Utturkar S.M."/>
            <person name="Bollmann A."/>
            <person name="Brzoska R.M."/>
            <person name="Klingeman D.M."/>
            <person name="Epstein S.E."/>
            <person name="Palumbo A.V."/>
            <person name="Brown S.D."/>
        </authorList>
    </citation>
    <scope>NUCLEOTIDE SEQUENCE [LARGE SCALE GENOMIC DNA]</scope>
    <source>
        <strain evidence="1 2">OR214</strain>
    </source>
</reference>
<dbReference type="PATRIC" id="fig|1264675.3.peg.2096"/>
<protein>
    <recommendedName>
        <fullName evidence="3">Methyl-accepting transducer domain-containing protein</fullName>
    </recommendedName>
</protein>
<proteinExistence type="predicted"/>
<accession>R0CME0</accession>
<organism evidence="1 2">
    <name type="scientific">Ralstonia pickettii OR214</name>
    <dbReference type="NCBI Taxonomy" id="1264675"/>
    <lineage>
        <taxon>Bacteria</taxon>
        <taxon>Pseudomonadati</taxon>
        <taxon>Pseudomonadota</taxon>
        <taxon>Betaproteobacteria</taxon>
        <taxon>Burkholderiales</taxon>
        <taxon>Burkholderiaceae</taxon>
        <taxon>Ralstonia</taxon>
    </lineage>
</organism>
<gene>
    <name evidence="1" type="ORF">OR214_02112</name>
</gene>
<comment type="caution">
    <text evidence="1">The sequence shown here is derived from an EMBL/GenBank/DDBJ whole genome shotgun (WGS) entry which is preliminary data.</text>
</comment>
<evidence type="ECO:0008006" key="3">
    <source>
        <dbReference type="Google" id="ProtNLM"/>
    </source>
</evidence>